<evidence type="ECO:0000313" key="2">
    <source>
        <dbReference type="EnsemblPlants" id="HORVU.MOREX.r3.6HG0557460.1"/>
    </source>
</evidence>
<reference evidence="2" key="2">
    <citation type="submission" date="2020-10" db="EMBL/GenBank/DDBJ databases">
        <authorList>
            <person name="Scholz U."/>
            <person name="Mascher M."/>
            <person name="Fiebig A."/>
        </authorList>
    </citation>
    <scope>NUCLEOTIDE SEQUENCE [LARGE SCALE GENOMIC DNA]</scope>
    <source>
        <strain evidence="2">cv. Morex</strain>
    </source>
</reference>
<reference evidence="3" key="1">
    <citation type="journal article" date="2012" name="Nature">
        <title>A physical, genetic and functional sequence assembly of the barley genome.</title>
        <authorList>
            <consortium name="The International Barley Genome Sequencing Consortium"/>
            <person name="Mayer K.F."/>
            <person name="Waugh R."/>
            <person name="Brown J.W."/>
            <person name="Schulman A."/>
            <person name="Langridge P."/>
            <person name="Platzer M."/>
            <person name="Fincher G.B."/>
            <person name="Muehlbauer G.J."/>
            <person name="Sato K."/>
            <person name="Close T.J."/>
            <person name="Wise R.P."/>
            <person name="Stein N."/>
        </authorList>
    </citation>
    <scope>NUCLEOTIDE SEQUENCE [LARGE SCALE GENOMIC DNA]</scope>
    <source>
        <strain evidence="3">cv. Morex</strain>
    </source>
</reference>
<organism evidence="2 3">
    <name type="scientific">Hordeum vulgare subsp. vulgare</name>
    <name type="common">Domesticated barley</name>
    <dbReference type="NCBI Taxonomy" id="112509"/>
    <lineage>
        <taxon>Eukaryota</taxon>
        <taxon>Viridiplantae</taxon>
        <taxon>Streptophyta</taxon>
        <taxon>Embryophyta</taxon>
        <taxon>Tracheophyta</taxon>
        <taxon>Spermatophyta</taxon>
        <taxon>Magnoliopsida</taxon>
        <taxon>Liliopsida</taxon>
        <taxon>Poales</taxon>
        <taxon>Poaceae</taxon>
        <taxon>BOP clade</taxon>
        <taxon>Pooideae</taxon>
        <taxon>Triticodae</taxon>
        <taxon>Triticeae</taxon>
        <taxon>Hordeinae</taxon>
        <taxon>Hordeum</taxon>
    </lineage>
</organism>
<reference evidence="2" key="3">
    <citation type="submission" date="2022-01" db="UniProtKB">
        <authorList>
            <consortium name="EnsemblPlants"/>
        </authorList>
    </citation>
    <scope>IDENTIFICATION</scope>
    <source>
        <strain evidence="2">subsp. vulgare</strain>
    </source>
</reference>
<feature type="region of interest" description="Disordered" evidence="1">
    <location>
        <begin position="18"/>
        <end position="58"/>
    </location>
</feature>
<accession>A0A8I7BB88</accession>
<evidence type="ECO:0000313" key="3">
    <source>
        <dbReference type="Proteomes" id="UP000011116"/>
    </source>
</evidence>
<dbReference type="AlphaFoldDB" id="A0A8I7BB88"/>
<dbReference type="EnsemblPlants" id="HORVU.MOREX.r3.6HG0557460.1">
    <property type="protein sequence ID" value="HORVU.MOREX.r3.6HG0557460.1"/>
    <property type="gene ID" value="HORVU.MOREX.r3.6HG0557460"/>
</dbReference>
<protein>
    <submittedName>
        <fullName evidence="2">Uncharacterized protein</fullName>
    </submittedName>
</protein>
<proteinExistence type="predicted"/>
<name>A0A8I7BB88_HORVV</name>
<keyword evidence="3" id="KW-1185">Reference proteome</keyword>
<dbReference type="Proteomes" id="UP000011116">
    <property type="component" value="Chromosome 6H"/>
</dbReference>
<sequence>MKRKLYILFFTLEGFDQIGEETDGDDVDPDEDNHEVNDEEQGGEEEGDDMGEDGEDEAIDEIDKANFQSKNLENGSDNKCVQVGDVCAANFHPHILLDEMHENFVEETREKLPQEGMLDLETDMGKELDWDMGSPICTSDVPMSVHLDYCSEQLRKIDMMESNEEEEDVMPEMQCLAKEICTVLGSTKRSLLDTLEKEAGQKKKINAGKDGRWGPVLSNKPWTREHGGGVKIMDKAAAYMQKKNLEIPANFKGPILEKCKMHSCKAGHLSKSMEDIVHRCSANSSAGLHQIVEQDTWGIASDCVEMMLGGHMGAE</sequence>
<dbReference type="Gramene" id="HORVU.MOREX.r3.6HG0557460.1">
    <property type="protein sequence ID" value="HORVU.MOREX.r3.6HG0557460.1"/>
    <property type="gene ID" value="HORVU.MOREX.r3.6HG0557460"/>
</dbReference>
<evidence type="ECO:0000256" key="1">
    <source>
        <dbReference type="SAM" id="MobiDB-lite"/>
    </source>
</evidence>